<keyword evidence="5 6" id="KW-0560">Oxidoreductase</keyword>
<dbReference type="EMBL" id="CP013695">
    <property type="protein sequence ID" value="ALU31442.1"/>
    <property type="molecule type" value="Genomic_DNA"/>
</dbReference>
<comment type="similarity">
    <text evidence="2 6">Belongs to the acyl-CoA dehydrogenase family.</text>
</comment>
<dbReference type="PIRSF" id="PIRSF016578">
    <property type="entry name" value="HsaA"/>
    <property type="match status" value="1"/>
</dbReference>
<dbReference type="EMBL" id="CP013694">
    <property type="protein sequence ID" value="ALU28723.1"/>
    <property type="molecule type" value="Genomic_DNA"/>
</dbReference>
<dbReference type="Pfam" id="PF02771">
    <property type="entry name" value="Acyl-CoA_dh_N"/>
    <property type="match status" value="1"/>
</dbReference>
<dbReference type="Gene3D" id="2.40.110.10">
    <property type="entry name" value="Butyryl-CoA Dehydrogenase, subunit A, domain 2"/>
    <property type="match status" value="1"/>
</dbReference>
<evidence type="ECO:0000313" key="10">
    <source>
        <dbReference type="EMBL" id="ALU28723.1"/>
    </source>
</evidence>
<evidence type="ECO:0000259" key="9">
    <source>
        <dbReference type="Pfam" id="PF02771"/>
    </source>
</evidence>
<keyword evidence="3 6" id="KW-0285">Flavoprotein</keyword>
<dbReference type="SUPFAM" id="SSF47203">
    <property type="entry name" value="Acyl-CoA dehydrogenase C-terminal domain-like"/>
    <property type="match status" value="1"/>
</dbReference>
<dbReference type="Proteomes" id="UP000060043">
    <property type="component" value="Chromosome"/>
</dbReference>
<evidence type="ECO:0000256" key="5">
    <source>
        <dbReference type="ARBA" id="ARBA00023002"/>
    </source>
</evidence>
<dbReference type="OMA" id="NYDKMGV"/>
<dbReference type="PANTHER" id="PTHR43884">
    <property type="entry name" value="ACYL-COA DEHYDROGENASE"/>
    <property type="match status" value="1"/>
</dbReference>
<evidence type="ECO:0000313" key="11">
    <source>
        <dbReference type="EMBL" id="ALU31442.1"/>
    </source>
</evidence>
<evidence type="ECO:0000313" key="13">
    <source>
        <dbReference type="Proteomes" id="UP000065473"/>
    </source>
</evidence>
<evidence type="ECO:0000256" key="3">
    <source>
        <dbReference type="ARBA" id="ARBA00022630"/>
    </source>
</evidence>
<organism evidence="10 13">
    <name type="scientific">Sulfolobus acidocaldarius</name>
    <dbReference type="NCBI Taxonomy" id="2285"/>
    <lineage>
        <taxon>Archaea</taxon>
        <taxon>Thermoproteota</taxon>
        <taxon>Thermoprotei</taxon>
        <taxon>Sulfolobales</taxon>
        <taxon>Sulfolobaceae</taxon>
        <taxon>Sulfolobus</taxon>
    </lineage>
</organism>
<dbReference type="FunFam" id="2.40.110.10:FF:000001">
    <property type="entry name" value="Acyl-CoA dehydrogenase, mitochondrial"/>
    <property type="match status" value="1"/>
</dbReference>
<keyword evidence="4 6" id="KW-0274">FAD</keyword>
<feature type="domain" description="Acyl-CoA oxidase/dehydrogenase middle" evidence="8">
    <location>
        <begin position="131"/>
        <end position="228"/>
    </location>
</feature>
<evidence type="ECO:0000256" key="2">
    <source>
        <dbReference type="ARBA" id="ARBA00009347"/>
    </source>
</evidence>
<evidence type="ECO:0000259" key="7">
    <source>
        <dbReference type="Pfam" id="PF00441"/>
    </source>
</evidence>
<dbReference type="InterPro" id="IPR013786">
    <property type="entry name" value="AcylCoA_DH/ox_N"/>
</dbReference>
<dbReference type="Pfam" id="PF00441">
    <property type="entry name" value="Acyl-CoA_dh_1"/>
    <property type="match status" value="1"/>
</dbReference>
<dbReference type="GeneID" id="14551542"/>
<dbReference type="RefSeq" id="WP_011277892.1">
    <property type="nucleotide sequence ID" value="NZ_BHWZ01000002.1"/>
</dbReference>
<comment type="cofactor">
    <cofactor evidence="1 6">
        <name>FAD</name>
        <dbReference type="ChEBI" id="CHEBI:57692"/>
    </cofactor>
</comment>
<reference evidence="12 13" key="1">
    <citation type="submission" date="2015-12" db="EMBL/GenBank/DDBJ databases">
        <title>A stable core within a dynamic pangenome in Sulfolobus acidocaldarius.</title>
        <authorList>
            <person name="Anderson R."/>
            <person name="Kouris A."/>
            <person name="Seward C."/>
            <person name="Campbell K."/>
            <person name="Whitaker R."/>
        </authorList>
    </citation>
    <scope>NUCLEOTIDE SEQUENCE [LARGE SCALE GENOMIC DNA]</scope>
    <source>
        <strain evidence="10 13">GG12-C01-09</strain>
        <strain evidence="11 12">NG05B_CO5_07</strain>
    </source>
</reference>
<proteinExistence type="inferred from homology"/>
<dbReference type="InterPro" id="IPR006091">
    <property type="entry name" value="Acyl-CoA_Oxase/DH_mid-dom"/>
</dbReference>
<dbReference type="PaxDb" id="1435377-SUSAZ_04785"/>
<evidence type="ECO:0000256" key="4">
    <source>
        <dbReference type="ARBA" id="ARBA00022827"/>
    </source>
</evidence>
<dbReference type="InterPro" id="IPR036250">
    <property type="entry name" value="AcylCo_DH-like_C"/>
</dbReference>
<dbReference type="InterPro" id="IPR009100">
    <property type="entry name" value="AcylCoA_DH/oxidase_NM_dom_sf"/>
</dbReference>
<dbReference type="GO" id="GO:0050660">
    <property type="term" value="F:flavin adenine dinucleotide binding"/>
    <property type="evidence" value="ECO:0007669"/>
    <property type="project" value="InterPro"/>
</dbReference>
<dbReference type="InterPro" id="IPR037069">
    <property type="entry name" value="AcylCoA_DH/ox_N_sf"/>
</dbReference>
<evidence type="ECO:0000256" key="1">
    <source>
        <dbReference type="ARBA" id="ARBA00001974"/>
    </source>
</evidence>
<sequence>MVFPLKSLEDLKLEISQDHEILRQTIREFAEKEVSGYVDKGESERDVPKVLKERAKELGLYGPDVPTELGGQGSDYLSLLVISEELSRVWTSFSTLLLVHWMLNRAIYKYGKEEVKKKYLPLTASGEKIGAFANTEPEAGTDVAGIRSTAKKVNDHYIINARKIFITNGDIADYFVLTARTSPPSNNARWKGITMFLVEKEWGVKTVSRIETTGLKASHTTEIILEDVKVPAENVIGEEGMGFKYAVESFDYARTIVSAQAVGIGQSAFEKLVNYSLQRKAFDKPIAEFQIVQQKVSESFADLLTSRFLTYWAGSLYNKGKTDEYIVAASLAKFYATEAAEKIVMRAMTAHGGYGVSNSIGLERMLRDLQILKTYEGTNDIQRVSAARQFFYRFMGIKI</sequence>
<dbReference type="SUPFAM" id="SSF56645">
    <property type="entry name" value="Acyl-CoA dehydrogenase NM domain-like"/>
    <property type="match status" value="1"/>
</dbReference>
<dbReference type="PANTHER" id="PTHR43884:SF12">
    <property type="entry name" value="ISOVALERYL-COA DEHYDROGENASE, MITOCHONDRIAL-RELATED"/>
    <property type="match status" value="1"/>
</dbReference>
<dbReference type="Gene3D" id="1.20.140.10">
    <property type="entry name" value="Butyryl-CoA Dehydrogenase, subunit A, domain 3"/>
    <property type="match status" value="1"/>
</dbReference>
<protein>
    <submittedName>
        <fullName evidence="10">Acyl-CoA dehydrogenase</fullName>
    </submittedName>
</protein>
<dbReference type="Pfam" id="PF02770">
    <property type="entry name" value="Acyl-CoA_dh_M"/>
    <property type="match status" value="1"/>
</dbReference>
<dbReference type="Proteomes" id="UP000065473">
    <property type="component" value="Chromosome"/>
</dbReference>
<feature type="domain" description="Acyl-CoA dehydrogenase/oxidase C-terminal" evidence="7">
    <location>
        <begin position="240"/>
        <end position="389"/>
    </location>
</feature>
<dbReference type="GO" id="GO:0003995">
    <property type="term" value="F:acyl-CoA dehydrogenase activity"/>
    <property type="evidence" value="ECO:0007669"/>
    <property type="project" value="TreeGrafter"/>
</dbReference>
<dbReference type="AlphaFoldDB" id="A0A0U3FMQ2"/>
<gene>
    <name evidence="10" type="ORF">ATY89_01295</name>
    <name evidence="11" type="ORF">ATZ20_04330</name>
</gene>
<name>A0A0U3FMQ2_9CREN</name>
<feature type="domain" description="Acyl-CoA dehydrogenase/oxidase N-terminal" evidence="9">
    <location>
        <begin position="16"/>
        <end position="127"/>
    </location>
</feature>
<accession>A0A0U3FMQ2</accession>
<dbReference type="STRING" id="1435377.SUSAZ_04785"/>
<evidence type="ECO:0000313" key="12">
    <source>
        <dbReference type="Proteomes" id="UP000060043"/>
    </source>
</evidence>
<evidence type="ECO:0000256" key="6">
    <source>
        <dbReference type="RuleBase" id="RU362125"/>
    </source>
</evidence>
<dbReference type="FunFam" id="1.10.540.10:FF:000002">
    <property type="entry name" value="Acyl-CoA dehydrogenase FadE19"/>
    <property type="match status" value="1"/>
</dbReference>
<dbReference type="OrthoDB" id="275197at2157"/>
<dbReference type="InterPro" id="IPR046373">
    <property type="entry name" value="Acyl-CoA_Oxase/DH_mid-dom_sf"/>
</dbReference>
<dbReference type="Gene3D" id="1.10.540.10">
    <property type="entry name" value="Acyl-CoA dehydrogenase/oxidase, N-terminal domain"/>
    <property type="match status" value="1"/>
</dbReference>
<evidence type="ECO:0000259" key="8">
    <source>
        <dbReference type="Pfam" id="PF02770"/>
    </source>
</evidence>
<dbReference type="InterPro" id="IPR009075">
    <property type="entry name" value="AcylCo_DH/oxidase_C"/>
</dbReference>